<feature type="non-terminal residue" evidence="1">
    <location>
        <position position="125"/>
    </location>
</feature>
<dbReference type="InterPro" id="IPR036188">
    <property type="entry name" value="FAD/NAD-bd_sf"/>
</dbReference>
<dbReference type="SUPFAM" id="SSF51905">
    <property type="entry name" value="FAD/NAD(P)-binding domain"/>
    <property type="match status" value="1"/>
</dbReference>
<gene>
    <name evidence="1" type="ORF">ASPNIDRAFT_136903</name>
</gene>
<sequence>PAVAGRFGLPADRLWRFEYIIHEGEDGYVMASPAEMRRIVYPYITHKGIGGQGIVSGFRDAISLSWRLAMLCRYHSNKKTHHHVLKAWYEERRQQLKISLATTVANGVMVCETHPLKIFLRDWYI</sequence>
<reference evidence="1 2" key="1">
    <citation type="journal article" date="2011" name="Genome Res.">
        <title>Comparative genomics of citric-acid-producing Aspergillus niger ATCC 1015 versus enzyme-producing CBS 513.88.</title>
        <authorList>
            <person name="Andersen M.R."/>
            <person name="Salazar M.P."/>
            <person name="Schaap P.J."/>
            <person name="van de Vondervoort P.J."/>
            <person name="Culley D."/>
            <person name="Thykaer J."/>
            <person name="Frisvad J.C."/>
            <person name="Nielsen K.F."/>
            <person name="Albang R."/>
            <person name="Albermann K."/>
            <person name="Berka R.M."/>
            <person name="Braus G.H."/>
            <person name="Braus-Stromeyer S.A."/>
            <person name="Corrochano L.M."/>
            <person name="Dai Z."/>
            <person name="van Dijck P.W."/>
            <person name="Hofmann G."/>
            <person name="Lasure L.L."/>
            <person name="Magnuson J.K."/>
            <person name="Menke H."/>
            <person name="Meijer M."/>
            <person name="Meijer S.L."/>
            <person name="Nielsen J.B."/>
            <person name="Nielsen M.L."/>
            <person name="van Ooyen A.J."/>
            <person name="Pel H.J."/>
            <person name="Poulsen L."/>
            <person name="Samson R.A."/>
            <person name="Stam H."/>
            <person name="Tsang A."/>
            <person name="van den Brink J.M."/>
            <person name="Atkins A."/>
            <person name="Aerts A."/>
            <person name="Shapiro H."/>
            <person name="Pangilinan J."/>
            <person name="Salamov A."/>
            <person name="Lou Y."/>
            <person name="Lindquist E."/>
            <person name="Lucas S."/>
            <person name="Grimwood J."/>
            <person name="Grigoriev I.V."/>
            <person name="Kubicek C.P."/>
            <person name="Martinez D."/>
            <person name="van Peij N.N."/>
            <person name="Roubos J.A."/>
            <person name="Nielsen J."/>
            <person name="Baker S.E."/>
        </authorList>
    </citation>
    <scope>NUCLEOTIDE SEQUENCE [LARGE SCALE GENOMIC DNA]</scope>
    <source>
        <strain evidence="2">ATCC 1015 / CBS 113.46 / FGSC A1144 / LSHB Ac4 / NCTC 3858a / NRRL 328 / USDA 3528.7</strain>
    </source>
</reference>
<dbReference type="EMBL" id="ACJE01000015">
    <property type="protein sequence ID" value="EHA21368.1"/>
    <property type="molecule type" value="Genomic_DNA"/>
</dbReference>
<accession>G3Y7S4</accession>
<evidence type="ECO:0000313" key="2">
    <source>
        <dbReference type="Proteomes" id="UP000009038"/>
    </source>
</evidence>
<organism evidence="1 2">
    <name type="scientific">Aspergillus niger (strain ATCC 1015 / CBS 113.46 / FGSC A1144 / LSHB Ac4 / NCTC 3858a / NRRL 328 / USDA 3528.7)</name>
    <dbReference type="NCBI Taxonomy" id="380704"/>
    <lineage>
        <taxon>Eukaryota</taxon>
        <taxon>Fungi</taxon>
        <taxon>Dikarya</taxon>
        <taxon>Ascomycota</taxon>
        <taxon>Pezizomycotina</taxon>
        <taxon>Eurotiomycetes</taxon>
        <taxon>Eurotiomycetidae</taxon>
        <taxon>Eurotiales</taxon>
        <taxon>Aspergillaceae</taxon>
        <taxon>Aspergillus</taxon>
        <taxon>Aspergillus subgen. Circumdati</taxon>
    </lineage>
</organism>
<dbReference type="Proteomes" id="UP000009038">
    <property type="component" value="Unassembled WGS sequence"/>
</dbReference>
<proteinExistence type="predicted"/>
<dbReference type="HOGENOM" id="CLU_1997902_0_0_1"/>
<comment type="caution">
    <text evidence="1">The sequence shown here is derived from an EMBL/GenBank/DDBJ whole genome shotgun (WGS) entry which is preliminary data.</text>
</comment>
<name>G3Y7S4_ASPNA</name>
<protein>
    <submittedName>
        <fullName evidence="1">Uncharacterized protein</fullName>
    </submittedName>
</protein>
<dbReference type="STRING" id="380704.G3Y7S4"/>
<dbReference type="AlphaFoldDB" id="G3Y7S4"/>
<dbReference type="OrthoDB" id="10016252at2759"/>
<dbReference type="Gene3D" id="3.50.50.60">
    <property type="entry name" value="FAD/NAD(P)-binding domain"/>
    <property type="match status" value="1"/>
</dbReference>
<evidence type="ECO:0000313" key="1">
    <source>
        <dbReference type="EMBL" id="EHA21368.1"/>
    </source>
</evidence>
<feature type="non-terminal residue" evidence="1">
    <location>
        <position position="1"/>
    </location>
</feature>